<dbReference type="AlphaFoldDB" id="A2FYM8"/>
<dbReference type="Proteomes" id="UP000001542">
    <property type="component" value="Unassembled WGS sequence"/>
</dbReference>
<dbReference type="SMR" id="A2FYM8"/>
<organism evidence="1 2">
    <name type="scientific">Trichomonas vaginalis (strain ATCC PRA-98 / G3)</name>
    <dbReference type="NCBI Taxonomy" id="412133"/>
    <lineage>
        <taxon>Eukaryota</taxon>
        <taxon>Metamonada</taxon>
        <taxon>Parabasalia</taxon>
        <taxon>Trichomonadida</taxon>
        <taxon>Trichomonadidae</taxon>
        <taxon>Trichomonas</taxon>
    </lineage>
</organism>
<keyword evidence="2" id="KW-1185">Reference proteome</keyword>
<dbReference type="EMBL" id="DS114148">
    <property type="protein sequence ID" value="EAX89979.1"/>
    <property type="molecule type" value="Genomic_DNA"/>
</dbReference>
<name>A2FYM8_TRIV3</name>
<sequence>MERYVDPITGHVFSQDFNSPSFMELEGIPPIDFGKRLEEVISRLVNYNIPEEYEQNQKTISQFAALESSLKKSTSTLIIRTKKHFREIIEQIDDFISPYTTMRPCSHLVSPQELLLAAHSYLALQSWQQILFTPGRTIADQSKLVNSLSSKLDELTSNAIDRFSLVISQQDHRSKLVEDFKNKEIPPKETYTKIWEESILVRDENLSSVDGAIEFAGMIELVLEMKKAPKIVFMALASKLLYGMWFRTEFKNVIDGKEELLSPLNLLAKEIEPPAAPIFDFQEGKYKLIRRSTTGFGSDTTLPTIHTTSAAFPASQTIFGDSNKSKMQRSKVNIEERRALAELKGFDYLTEVMPSLDIKSSQNIKFDLKRFCQCMGIPMLKMTTNFNSTLQYAEEFFTKLRESALSDESLSNECTTMLSSF</sequence>
<evidence type="ECO:0000313" key="2">
    <source>
        <dbReference type="Proteomes" id="UP000001542"/>
    </source>
</evidence>
<accession>A2FYM8</accession>
<reference evidence="1" key="2">
    <citation type="journal article" date="2007" name="Science">
        <title>Draft genome sequence of the sexually transmitted pathogen Trichomonas vaginalis.</title>
        <authorList>
            <person name="Carlton J.M."/>
            <person name="Hirt R.P."/>
            <person name="Silva J.C."/>
            <person name="Delcher A.L."/>
            <person name="Schatz M."/>
            <person name="Zhao Q."/>
            <person name="Wortman J.R."/>
            <person name="Bidwell S.L."/>
            <person name="Alsmark U.C.M."/>
            <person name="Besteiro S."/>
            <person name="Sicheritz-Ponten T."/>
            <person name="Noel C.J."/>
            <person name="Dacks J.B."/>
            <person name="Foster P.G."/>
            <person name="Simillion C."/>
            <person name="Van de Peer Y."/>
            <person name="Miranda-Saavedra D."/>
            <person name="Barton G.J."/>
            <person name="Westrop G.D."/>
            <person name="Mueller S."/>
            <person name="Dessi D."/>
            <person name="Fiori P.L."/>
            <person name="Ren Q."/>
            <person name="Paulsen I."/>
            <person name="Zhang H."/>
            <person name="Bastida-Corcuera F.D."/>
            <person name="Simoes-Barbosa A."/>
            <person name="Brown M.T."/>
            <person name="Hayes R.D."/>
            <person name="Mukherjee M."/>
            <person name="Okumura C.Y."/>
            <person name="Schneider R."/>
            <person name="Smith A.J."/>
            <person name="Vanacova S."/>
            <person name="Villalvazo M."/>
            <person name="Haas B.J."/>
            <person name="Pertea M."/>
            <person name="Feldblyum T.V."/>
            <person name="Utterback T.R."/>
            <person name="Shu C.L."/>
            <person name="Osoegawa K."/>
            <person name="de Jong P.J."/>
            <person name="Hrdy I."/>
            <person name="Horvathova L."/>
            <person name="Zubacova Z."/>
            <person name="Dolezal P."/>
            <person name="Malik S.B."/>
            <person name="Logsdon J.M. Jr."/>
            <person name="Henze K."/>
            <person name="Gupta A."/>
            <person name="Wang C.C."/>
            <person name="Dunne R.L."/>
            <person name="Upcroft J.A."/>
            <person name="Upcroft P."/>
            <person name="White O."/>
            <person name="Salzberg S.L."/>
            <person name="Tang P."/>
            <person name="Chiu C.-H."/>
            <person name="Lee Y.-S."/>
            <person name="Embley T.M."/>
            <person name="Coombs G.H."/>
            <person name="Mottram J.C."/>
            <person name="Tachezy J."/>
            <person name="Fraser-Liggett C.M."/>
            <person name="Johnson P.J."/>
        </authorList>
    </citation>
    <scope>NUCLEOTIDE SEQUENCE [LARGE SCALE GENOMIC DNA]</scope>
    <source>
        <strain evidence="1">G3</strain>
    </source>
</reference>
<reference evidence="1" key="1">
    <citation type="submission" date="2006-10" db="EMBL/GenBank/DDBJ databases">
        <authorList>
            <person name="Amadeo P."/>
            <person name="Zhao Q."/>
            <person name="Wortman J."/>
            <person name="Fraser-Liggett C."/>
            <person name="Carlton J."/>
        </authorList>
    </citation>
    <scope>NUCLEOTIDE SEQUENCE</scope>
    <source>
        <strain evidence="1">G3</strain>
    </source>
</reference>
<evidence type="ECO:0000313" key="1">
    <source>
        <dbReference type="EMBL" id="EAX89979.1"/>
    </source>
</evidence>
<dbReference type="InParanoid" id="A2FYM8"/>
<proteinExistence type="predicted"/>
<gene>
    <name evidence="1" type="ORF">TVAG_124500</name>
</gene>
<protein>
    <submittedName>
        <fullName evidence="1">Uncharacterized protein</fullName>
    </submittedName>
</protein>
<dbReference type="VEuPathDB" id="TrichDB:TVAG_124500"/>
<dbReference type="KEGG" id="tva:4747657"/>
<dbReference type="VEuPathDB" id="TrichDB:TVAGG3_0010670"/>